<sequence>MSMIVNCLIGIDVKEITIMWARVMNRSIRIHDFIFHQLSHTTSVYTYFDPIEPSGEAMLEGDTEEYVTELDLEEDPEEYEEEDRGCRQTIIGRGRSLDRHYYYVLVDGACFPPEEPEPIIPPPTTDITIGARITVWPQTSISLPLEAEAELLSLREQQRRARQPGPEARIPDHQDASGMLTVTSSDLCYFILLGHEQAVLSADLTWWNGQIRTSGPEAYAMTWEALKKKMTDKVKGNDVPVYTERFQELTLICTKFISNETEKVDKYISGLLNNILIRNVKSADPRLGIETIEYANDLMDQKLQPTQNVAKVYLGDRLNECLMVDPCQIDTKRHLTTRARALQEVATKGEIGESHKGNGCFSGRAPVNFQKRFSYLKKNMEEIGRTSWFMQVGNAEKRANASRKP</sequence>
<keyword evidence="2" id="KW-1185">Reference proteome</keyword>
<name>A0ABQ4ZJM2_9ASTR</name>
<accession>A0ABQ4ZJM2</accession>
<reference evidence="1" key="1">
    <citation type="journal article" date="2022" name="Int. J. Mol. Sci.">
        <title>Draft Genome of Tanacetum Coccineum: Genomic Comparison of Closely Related Tanacetum-Family Plants.</title>
        <authorList>
            <person name="Yamashiro T."/>
            <person name="Shiraishi A."/>
            <person name="Nakayama K."/>
            <person name="Satake H."/>
        </authorList>
    </citation>
    <scope>NUCLEOTIDE SEQUENCE</scope>
</reference>
<evidence type="ECO:0008006" key="3">
    <source>
        <dbReference type="Google" id="ProtNLM"/>
    </source>
</evidence>
<evidence type="ECO:0000313" key="1">
    <source>
        <dbReference type="EMBL" id="GJS89088.1"/>
    </source>
</evidence>
<gene>
    <name evidence="1" type="ORF">Tco_0771724</name>
</gene>
<organism evidence="1 2">
    <name type="scientific">Tanacetum coccineum</name>
    <dbReference type="NCBI Taxonomy" id="301880"/>
    <lineage>
        <taxon>Eukaryota</taxon>
        <taxon>Viridiplantae</taxon>
        <taxon>Streptophyta</taxon>
        <taxon>Embryophyta</taxon>
        <taxon>Tracheophyta</taxon>
        <taxon>Spermatophyta</taxon>
        <taxon>Magnoliopsida</taxon>
        <taxon>eudicotyledons</taxon>
        <taxon>Gunneridae</taxon>
        <taxon>Pentapetalae</taxon>
        <taxon>asterids</taxon>
        <taxon>campanulids</taxon>
        <taxon>Asterales</taxon>
        <taxon>Asteraceae</taxon>
        <taxon>Asteroideae</taxon>
        <taxon>Anthemideae</taxon>
        <taxon>Anthemidinae</taxon>
        <taxon>Tanacetum</taxon>
    </lineage>
</organism>
<protein>
    <recommendedName>
        <fullName evidence="3">Reverse transcriptase domain-containing protein</fullName>
    </recommendedName>
</protein>
<comment type="caution">
    <text evidence="1">The sequence shown here is derived from an EMBL/GenBank/DDBJ whole genome shotgun (WGS) entry which is preliminary data.</text>
</comment>
<evidence type="ECO:0000313" key="2">
    <source>
        <dbReference type="Proteomes" id="UP001151760"/>
    </source>
</evidence>
<dbReference type="Proteomes" id="UP001151760">
    <property type="component" value="Unassembled WGS sequence"/>
</dbReference>
<dbReference type="EMBL" id="BQNB010011324">
    <property type="protein sequence ID" value="GJS89088.1"/>
    <property type="molecule type" value="Genomic_DNA"/>
</dbReference>
<reference evidence="1" key="2">
    <citation type="submission" date="2022-01" db="EMBL/GenBank/DDBJ databases">
        <authorList>
            <person name="Yamashiro T."/>
            <person name="Shiraishi A."/>
            <person name="Satake H."/>
            <person name="Nakayama K."/>
        </authorList>
    </citation>
    <scope>NUCLEOTIDE SEQUENCE</scope>
</reference>
<proteinExistence type="predicted"/>